<comment type="similarity">
    <text evidence="1">Belongs to the putative lipase ROG1 family.</text>
</comment>
<protein>
    <recommendedName>
        <fullName evidence="4">DUF676 domain-containing protein</fullName>
    </recommendedName>
</protein>
<gene>
    <name evidence="5" type="ORF">FGG08_006515</name>
</gene>
<name>A0A9P8L1U0_9PEZI</name>
<dbReference type="Pfam" id="PF13374">
    <property type="entry name" value="TPR_10"/>
    <property type="match status" value="2"/>
</dbReference>
<feature type="domain" description="DUF676" evidence="4">
    <location>
        <begin position="64"/>
        <end position="228"/>
    </location>
</feature>
<dbReference type="InterPro" id="IPR007751">
    <property type="entry name" value="DUF676_lipase-like"/>
</dbReference>
<keyword evidence="2" id="KW-0802">TPR repeat</keyword>
<dbReference type="AlphaFoldDB" id="A0A9P8L1U0"/>
<dbReference type="SUPFAM" id="SSF52540">
    <property type="entry name" value="P-loop containing nucleoside triphosphate hydrolases"/>
    <property type="match status" value="1"/>
</dbReference>
<dbReference type="Pfam" id="PF05057">
    <property type="entry name" value="DUF676"/>
    <property type="match status" value="1"/>
</dbReference>
<dbReference type="OrthoDB" id="427518at2759"/>
<sequence>MMLRLLTRKKKRSTDENRETTGKAETDLQSNGGSSKAVSIKAGTAYGLENIYTPPNHSDTVVDIVFVHGLTGSSSDTWLDKKTGSYWPASLLSEDIDDARILSFGYDADVVNFWNPASQNRISDHAKNILGALARQREQTDSENRKIVFVVHSLGGLVTQNALCLSRTSPDKHIRRVGHCTMAIAFLGTPHFGADIASWAKFGTNITNIVKRANADIVSVLKPGSEMLANIQDGFHSILRLRINEGTEIAITCFFEELSVVVVGEDMTKFAGSNDSGYKAILGELRRWIRPLRLATHGSDVKVEPCQPMLNSETPSRKTCFMVKFNSDRNFIGREDIMKEIGERLKMGQRRVAITGIGGVGKSRIAIEYCYKYRNSHPKAQVFWVHSSNSARFEEAYKDIARELTLPGLDDPDTNTLQLVYKWLSDDASGPWLLVLDNADDMEAFFGSGPHTSSHQSEYQPTAALVNYLPRSSNGSIIITTRDRRVGERLSDREKSIPVLPFTSVDAEYLLQCKLPESDGLNKAASTGLVKALNYLALPITQAAAFISENGITIAEYLEMLQAGNLDTKDILEEDLPDPGRDVGVPNSVFRAWELSFDQIRKQKPRAAEILSLMAALDRQAISDALLRNDDERKVEFITAIGTLKAFSLITEEQGGKMFGMHRLLQFSTQIWLKRQHVLVEWQEKALDVVSKCCPSDGEYENWAAWRAINPHVQVVLGYTFQRTPCLLQRASILNNEGCYNRKQGQHKAACGKLAEALAIRETVLGPDHISTLDTVHNLGALYRGQAKFAEAEAMYDRALAGKEKALGPDHTSTLDTVHNLGALYSDQGKFAEAEAMYDRALAGSEKALGPDHTSTLDTGKFAEAEAMYDRALAGKEKALGPDHTSTLNTVHNLGSLYSDQGKLAKAEAMYDRALAGYEKALGPDHTSTLNTVHNLGSLYRDQDKLAKAEAMYQRHDSWARRRLHN</sequence>
<dbReference type="PANTHER" id="PTHR46082:SF6">
    <property type="entry name" value="AAA+ ATPASE DOMAIN-CONTAINING PROTEIN-RELATED"/>
    <property type="match status" value="1"/>
</dbReference>
<feature type="compositionally biased region" description="Basic residues" evidence="3">
    <location>
        <begin position="1"/>
        <end position="12"/>
    </location>
</feature>
<accession>A0A9P8L1U0</accession>
<reference evidence="5" key="1">
    <citation type="submission" date="2021-03" db="EMBL/GenBank/DDBJ databases">
        <title>Comparative genomics and phylogenomic investigation of the class Geoglossomycetes provide insights into ecological specialization and systematics.</title>
        <authorList>
            <person name="Melie T."/>
            <person name="Pirro S."/>
            <person name="Miller A.N."/>
            <person name="Quandt A."/>
        </authorList>
    </citation>
    <scope>NUCLEOTIDE SEQUENCE</scope>
    <source>
        <strain evidence="5">GBOQ0MN5Z8</strain>
    </source>
</reference>
<dbReference type="InterPro" id="IPR053137">
    <property type="entry name" value="NLR-like"/>
</dbReference>
<dbReference type="SUPFAM" id="SSF48452">
    <property type="entry name" value="TPR-like"/>
    <property type="match status" value="2"/>
</dbReference>
<proteinExistence type="inferred from homology"/>
<evidence type="ECO:0000313" key="5">
    <source>
        <dbReference type="EMBL" id="KAH0536621.1"/>
    </source>
</evidence>
<feature type="repeat" description="TPR" evidence="2">
    <location>
        <begin position="815"/>
        <end position="848"/>
    </location>
</feature>
<dbReference type="Gene3D" id="3.40.50.300">
    <property type="entry name" value="P-loop containing nucleotide triphosphate hydrolases"/>
    <property type="match status" value="1"/>
</dbReference>
<dbReference type="SUPFAM" id="SSF53474">
    <property type="entry name" value="alpha/beta-Hydrolases"/>
    <property type="match status" value="1"/>
</dbReference>
<dbReference type="InterPro" id="IPR019734">
    <property type="entry name" value="TPR_rpt"/>
</dbReference>
<feature type="compositionally biased region" description="Basic and acidic residues" evidence="3">
    <location>
        <begin position="13"/>
        <end position="26"/>
    </location>
</feature>
<dbReference type="Gene3D" id="1.25.40.10">
    <property type="entry name" value="Tetratricopeptide repeat domain"/>
    <property type="match status" value="2"/>
</dbReference>
<dbReference type="EMBL" id="JAGHQL010000191">
    <property type="protein sequence ID" value="KAH0536621.1"/>
    <property type="molecule type" value="Genomic_DNA"/>
</dbReference>
<dbReference type="PROSITE" id="PS50005">
    <property type="entry name" value="TPR"/>
    <property type="match status" value="1"/>
</dbReference>
<evidence type="ECO:0000256" key="1">
    <source>
        <dbReference type="ARBA" id="ARBA00007920"/>
    </source>
</evidence>
<evidence type="ECO:0000256" key="2">
    <source>
        <dbReference type="PROSITE-ProRule" id="PRU00339"/>
    </source>
</evidence>
<dbReference type="Pfam" id="PF13424">
    <property type="entry name" value="TPR_12"/>
    <property type="match status" value="2"/>
</dbReference>
<organism evidence="5 6">
    <name type="scientific">Glutinoglossum americanum</name>
    <dbReference type="NCBI Taxonomy" id="1670608"/>
    <lineage>
        <taxon>Eukaryota</taxon>
        <taxon>Fungi</taxon>
        <taxon>Dikarya</taxon>
        <taxon>Ascomycota</taxon>
        <taxon>Pezizomycotina</taxon>
        <taxon>Geoglossomycetes</taxon>
        <taxon>Geoglossales</taxon>
        <taxon>Geoglossaceae</taxon>
        <taxon>Glutinoglossum</taxon>
    </lineage>
</organism>
<evidence type="ECO:0000259" key="4">
    <source>
        <dbReference type="Pfam" id="PF05057"/>
    </source>
</evidence>
<comment type="caution">
    <text evidence="5">The sequence shown here is derived from an EMBL/GenBank/DDBJ whole genome shotgun (WGS) entry which is preliminary data.</text>
</comment>
<feature type="region of interest" description="Disordered" evidence="3">
    <location>
        <begin position="1"/>
        <end position="35"/>
    </location>
</feature>
<dbReference type="InterPro" id="IPR027417">
    <property type="entry name" value="P-loop_NTPase"/>
</dbReference>
<dbReference type="InterPro" id="IPR029058">
    <property type="entry name" value="AB_hydrolase_fold"/>
</dbReference>
<dbReference type="SMART" id="SM00028">
    <property type="entry name" value="TPR"/>
    <property type="match status" value="4"/>
</dbReference>
<dbReference type="PANTHER" id="PTHR46082">
    <property type="entry name" value="ATP/GTP-BINDING PROTEIN-RELATED"/>
    <property type="match status" value="1"/>
</dbReference>
<evidence type="ECO:0000313" key="6">
    <source>
        <dbReference type="Proteomes" id="UP000698800"/>
    </source>
</evidence>
<dbReference type="Gene3D" id="3.40.50.1820">
    <property type="entry name" value="alpha/beta hydrolase"/>
    <property type="match status" value="1"/>
</dbReference>
<dbReference type="InterPro" id="IPR011990">
    <property type="entry name" value="TPR-like_helical_dom_sf"/>
</dbReference>
<keyword evidence="6" id="KW-1185">Reference proteome</keyword>
<dbReference type="Proteomes" id="UP000698800">
    <property type="component" value="Unassembled WGS sequence"/>
</dbReference>
<evidence type="ECO:0000256" key="3">
    <source>
        <dbReference type="SAM" id="MobiDB-lite"/>
    </source>
</evidence>